<comment type="cofactor">
    <cofactor evidence="1">
        <name>Ca(2+)</name>
        <dbReference type="ChEBI" id="CHEBI:29108"/>
    </cofactor>
</comment>
<dbReference type="InterPro" id="IPR011013">
    <property type="entry name" value="Gal_mutarotase_sf_dom"/>
</dbReference>
<dbReference type="Proteomes" id="UP001168642">
    <property type="component" value="Unassembled WGS sequence"/>
</dbReference>
<dbReference type="Gene3D" id="2.70.98.10">
    <property type="match status" value="1"/>
</dbReference>
<comment type="subunit">
    <text evidence="2">Monomer.</text>
</comment>
<dbReference type="InterPro" id="IPR008183">
    <property type="entry name" value="Aldose_1/G6P_1-epimerase"/>
</dbReference>
<gene>
    <name evidence="4" type="ORF">QVZ41_04830</name>
</gene>
<protein>
    <submittedName>
        <fullName evidence="4">Aldose 1-epimerase</fullName>
    </submittedName>
</protein>
<dbReference type="CDD" id="cd01081">
    <property type="entry name" value="Aldose_epim"/>
    <property type="match status" value="1"/>
</dbReference>
<sequence>MYKINKLQENGLNYIEIVGNDHISSAKICLDRGGALETLTLNNQPVIVDLHPLEYKNTYASSILFPFANRIKDGKYTYKGVDYKFDCNEANNNNALHGLVYNKSFVVVDSEISDEDASVTMVYTASTRNKAFPYLYTIALKFTLTANSVDLNVEVDNNDINSFPFTIGWHPYFLSDDLYNSTINLSTIKTIEFDERMITKNVIEEKATMPIEIKDQQLDNCYALGDSKVMFNTPKYKMTIDASGDENFFQMYTPPKKNVIALEPVTGISDSFNNKLGLKELKAADKYEINWTVTVE</sequence>
<comment type="caution">
    <text evidence="4">The sequence shown here is derived from an EMBL/GenBank/DDBJ whole genome shotgun (WGS) entry which is preliminary data.</text>
</comment>
<dbReference type="RefSeq" id="WP_302883413.1">
    <property type="nucleotide sequence ID" value="NZ_JAUMIT010000001.1"/>
</dbReference>
<organism evidence="4 5">
    <name type="scientific">Wenyingzhuangia gilva</name>
    <dbReference type="NCBI Taxonomy" id="3057677"/>
    <lineage>
        <taxon>Bacteria</taxon>
        <taxon>Pseudomonadati</taxon>
        <taxon>Bacteroidota</taxon>
        <taxon>Flavobacteriia</taxon>
        <taxon>Flavobacteriales</taxon>
        <taxon>Flavobacteriaceae</taxon>
        <taxon>Wenyingzhuangia</taxon>
    </lineage>
</organism>
<dbReference type="EMBL" id="JAUMIT010000001">
    <property type="protein sequence ID" value="MDO3694176.1"/>
    <property type="molecule type" value="Genomic_DNA"/>
</dbReference>
<dbReference type="PANTHER" id="PTHR10091:SF45">
    <property type="entry name" value="ALDOSE 1-EPIMERASE"/>
    <property type="match status" value="1"/>
</dbReference>
<evidence type="ECO:0000256" key="3">
    <source>
        <dbReference type="ARBA" id="ARBA00022837"/>
    </source>
</evidence>
<dbReference type="SUPFAM" id="SSF74650">
    <property type="entry name" value="Galactose mutarotase-like"/>
    <property type="match status" value="1"/>
</dbReference>
<name>A0ABT8VQE4_9FLAO</name>
<dbReference type="Pfam" id="PF01263">
    <property type="entry name" value="Aldose_epim"/>
    <property type="match status" value="1"/>
</dbReference>
<dbReference type="InterPro" id="IPR014718">
    <property type="entry name" value="GH-type_carb-bd"/>
</dbReference>
<keyword evidence="5" id="KW-1185">Reference proteome</keyword>
<dbReference type="PANTHER" id="PTHR10091">
    <property type="entry name" value="ALDOSE-1-EPIMERASE"/>
    <property type="match status" value="1"/>
</dbReference>
<evidence type="ECO:0000313" key="5">
    <source>
        <dbReference type="Proteomes" id="UP001168642"/>
    </source>
</evidence>
<reference evidence="4" key="1">
    <citation type="submission" date="2023-07" db="EMBL/GenBank/DDBJ databases">
        <title>Wenyingzhuangia sp. chi5 genome sequencing and assembly.</title>
        <authorList>
            <person name="Park S."/>
        </authorList>
    </citation>
    <scope>NUCLEOTIDE SEQUENCE</scope>
    <source>
        <strain evidence="4">Chi5</strain>
    </source>
</reference>
<evidence type="ECO:0000256" key="1">
    <source>
        <dbReference type="ARBA" id="ARBA00001913"/>
    </source>
</evidence>
<evidence type="ECO:0000256" key="2">
    <source>
        <dbReference type="ARBA" id="ARBA00011245"/>
    </source>
</evidence>
<keyword evidence="3" id="KW-0106">Calcium</keyword>
<accession>A0ABT8VQE4</accession>
<evidence type="ECO:0000313" key="4">
    <source>
        <dbReference type="EMBL" id="MDO3694176.1"/>
    </source>
</evidence>
<proteinExistence type="predicted"/>